<comment type="caution">
    <text evidence="2">The sequence shown here is derived from an EMBL/GenBank/DDBJ whole genome shotgun (WGS) entry which is preliminary data.</text>
</comment>
<evidence type="ECO:0000313" key="3">
    <source>
        <dbReference type="Proteomes" id="UP001167160"/>
    </source>
</evidence>
<organism evidence="2 3">
    <name type="scientific">Streptomyces meridianus</name>
    <dbReference type="NCBI Taxonomy" id="2938945"/>
    <lineage>
        <taxon>Bacteria</taxon>
        <taxon>Bacillati</taxon>
        <taxon>Actinomycetota</taxon>
        <taxon>Actinomycetes</taxon>
        <taxon>Kitasatosporales</taxon>
        <taxon>Streptomycetaceae</taxon>
        <taxon>Streptomyces</taxon>
    </lineage>
</organism>
<keyword evidence="3" id="KW-1185">Reference proteome</keyword>
<dbReference type="RefSeq" id="WP_251413043.1">
    <property type="nucleotide sequence ID" value="NZ_JAMQGM010000021.1"/>
</dbReference>
<gene>
    <name evidence="2" type="ORF">M1E25_10420</name>
</gene>
<dbReference type="Proteomes" id="UP001167160">
    <property type="component" value="Unassembled WGS sequence"/>
</dbReference>
<name>A0ABT0X5E5_9ACTN</name>
<accession>A0ABT0X5E5</accession>
<evidence type="ECO:0000256" key="1">
    <source>
        <dbReference type="SAM" id="MobiDB-lite"/>
    </source>
</evidence>
<feature type="region of interest" description="Disordered" evidence="1">
    <location>
        <begin position="68"/>
        <end position="97"/>
    </location>
</feature>
<evidence type="ECO:0000313" key="2">
    <source>
        <dbReference type="EMBL" id="MCM2577765.1"/>
    </source>
</evidence>
<proteinExistence type="predicted"/>
<protein>
    <submittedName>
        <fullName evidence="2">Uncharacterized protein</fullName>
    </submittedName>
</protein>
<dbReference type="EMBL" id="JAMQGM010000021">
    <property type="protein sequence ID" value="MCM2577765.1"/>
    <property type="molecule type" value="Genomic_DNA"/>
</dbReference>
<reference evidence="2" key="1">
    <citation type="journal article" date="2023" name="Int. J. Syst. Evol. Microbiol.">
        <title>Streptomyces meridianus sp. nov. isolated from brackish water of the Tagus estuary in Alcochete, Portugal.</title>
        <authorList>
            <person name="Santos J.D.N."/>
            <person name="Klimek D."/>
            <person name="Calusinska M."/>
            <person name="Lobo Da Cunha A."/>
            <person name="Catita J."/>
            <person name="Goncalves H."/>
            <person name="Gonzalez I."/>
            <person name="Reyes F."/>
            <person name="Lage O.M."/>
        </authorList>
    </citation>
    <scope>NUCLEOTIDE SEQUENCE</scope>
    <source>
        <strain evidence="2">MTZ3.1</strain>
    </source>
</reference>
<sequence>MVGRQRRGRVERVRLRRLVVRRRFVRWFVVRQHLVVLQQQLVVRRRFVVRWWRFVLRRGQQLTDRTGFAGAGTGRRLRTGLRGPARRCTPGGGSRRM</sequence>